<evidence type="ECO:0000256" key="10">
    <source>
        <dbReference type="ARBA" id="ARBA00023180"/>
    </source>
</evidence>
<evidence type="ECO:0000256" key="1">
    <source>
        <dbReference type="ARBA" id="ARBA00004141"/>
    </source>
</evidence>
<keyword evidence="3 13" id="KW-0813">Transport</keyword>
<comment type="similarity">
    <text evidence="2 13">Belongs to the amiloride-sensitive sodium channel (TC 1.A.6) family.</text>
</comment>
<dbReference type="GO" id="GO:0016020">
    <property type="term" value="C:membrane"/>
    <property type="evidence" value="ECO:0007669"/>
    <property type="project" value="UniProtKB-SubCell"/>
</dbReference>
<reference evidence="15" key="1">
    <citation type="submission" date="2023-06" db="EMBL/GenBank/DDBJ databases">
        <title>Genomic analysis of the entomopathogenic nematode Steinernema hermaphroditum.</title>
        <authorList>
            <person name="Schwarz E.M."/>
            <person name="Heppert J.K."/>
            <person name="Baniya A."/>
            <person name="Schwartz H.T."/>
            <person name="Tan C.-H."/>
            <person name="Antoshechkin I."/>
            <person name="Sternberg P.W."/>
            <person name="Goodrich-Blair H."/>
            <person name="Dillman A.R."/>
        </authorList>
    </citation>
    <scope>NUCLEOTIDE SEQUENCE</scope>
    <source>
        <strain evidence="15">PS9179</strain>
        <tissue evidence="15">Whole animal</tissue>
    </source>
</reference>
<proteinExistence type="inferred from homology"/>
<feature type="transmembrane region" description="Helical" evidence="14">
    <location>
        <begin position="36"/>
        <end position="57"/>
    </location>
</feature>
<evidence type="ECO:0000256" key="6">
    <source>
        <dbReference type="ARBA" id="ARBA00022989"/>
    </source>
</evidence>
<keyword evidence="11 13" id="KW-0739">Sodium transport</keyword>
<protein>
    <submittedName>
        <fullName evidence="15">Uncharacterized protein</fullName>
    </submittedName>
</protein>
<dbReference type="GO" id="GO:0005272">
    <property type="term" value="F:sodium channel activity"/>
    <property type="evidence" value="ECO:0007669"/>
    <property type="project" value="UniProtKB-KW"/>
</dbReference>
<evidence type="ECO:0000313" key="16">
    <source>
        <dbReference type="Proteomes" id="UP001175271"/>
    </source>
</evidence>
<dbReference type="Proteomes" id="UP001175271">
    <property type="component" value="Unassembled WGS sequence"/>
</dbReference>
<evidence type="ECO:0000256" key="12">
    <source>
        <dbReference type="ARBA" id="ARBA00023303"/>
    </source>
</evidence>
<comment type="subcellular location">
    <subcellularLocation>
        <location evidence="1">Membrane</location>
        <topology evidence="1">Multi-pass membrane protein</topology>
    </subcellularLocation>
</comment>
<dbReference type="AlphaFoldDB" id="A0AA39H144"/>
<keyword evidence="5 13" id="KW-0812">Transmembrane</keyword>
<evidence type="ECO:0000256" key="8">
    <source>
        <dbReference type="ARBA" id="ARBA00023065"/>
    </source>
</evidence>
<comment type="caution">
    <text evidence="15">The sequence shown here is derived from an EMBL/GenBank/DDBJ whole genome shotgun (WGS) entry which is preliminary data.</text>
</comment>
<evidence type="ECO:0000256" key="14">
    <source>
        <dbReference type="SAM" id="Phobius"/>
    </source>
</evidence>
<keyword evidence="4 13" id="KW-0894">Sodium channel</keyword>
<keyword evidence="12 13" id="KW-0407">Ion channel</keyword>
<keyword evidence="7" id="KW-0915">Sodium</keyword>
<keyword evidence="8 13" id="KW-0406">Ion transport</keyword>
<evidence type="ECO:0000313" key="15">
    <source>
        <dbReference type="EMBL" id="KAK0397298.1"/>
    </source>
</evidence>
<evidence type="ECO:0000256" key="11">
    <source>
        <dbReference type="ARBA" id="ARBA00023201"/>
    </source>
</evidence>
<evidence type="ECO:0000256" key="4">
    <source>
        <dbReference type="ARBA" id="ARBA00022461"/>
    </source>
</evidence>
<sequence length="304" mass="34277">MISNRPFTQNVVYWASWTELKAIRLASRFPHLALKAFWIIFAVISIVGFAIQTAFLIKDYKQYNKDTVLEIKNAYGTPFPAVTICNINPMRKASTVNIQELHNLLSVYDFLTQKSTNDSWATMSEESVETQGKECGKFNATHGQLKTTFDTCSGDTLVQACSKMYIVRNEYFDGCPYDPHLLADFFIKCAPDTTLCTEYQSPNVCMESLETCGADMKFDVTCTLPRLCDIMSDVPARRRKRSVKTVSMCRTDSTTSTTATSTTSLLTTTTAHVFFSHDDDYGNEHNNVTVNIHDNGGHHLVYHK</sequence>
<evidence type="ECO:0000256" key="3">
    <source>
        <dbReference type="ARBA" id="ARBA00022448"/>
    </source>
</evidence>
<keyword evidence="10" id="KW-0325">Glycoprotein</keyword>
<evidence type="ECO:0000256" key="9">
    <source>
        <dbReference type="ARBA" id="ARBA00023136"/>
    </source>
</evidence>
<name>A0AA39H144_9BILA</name>
<keyword evidence="6 14" id="KW-1133">Transmembrane helix</keyword>
<evidence type="ECO:0000256" key="2">
    <source>
        <dbReference type="ARBA" id="ARBA00007193"/>
    </source>
</evidence>
<gene>
    <name evidence="15" type="ORF">QR680_002071</name>
</gene>
<evidence type="ECO:0000256" key="13">
    <source>
        <dbReference type="RuleBase" id="RU000679"/>
    </source>
</evidence>
<dbReference type="Pfam" id="PF00858">
    <property type="entry name" value="ASC"/>
    <property type="match status" value="1"/>
</dbReference>
<accession>A0AA39H144</accession>
<organism evidence="15 16">
    <name type="scientific">Steinernema hermaphroditum</name>
    <dbReference type="NCBI Taxonomy" id="289476"/>
    <lineage>
        <taxon>Eukaryota</taxon>
        <taxon>Metazoa</taxon>
        <taxon>Ecdysozoa</taxon>
        <taxon>Nematoda</taxon>
        <taxon>Chromadorea</taxon>
        <taxon>Rhabditida</taxon>
        <taxon>Tylenchina</taxon>
        <taxon>Panagrolaimomorpha</taxon>
        <taxon>Strongyloidoidea</taxon>
        <taxon>Steinernematidae</taxon>
        <taxon>Steinernema</taxon>
    </lineage>
</organism>
<evidence type="ECO:0000256" key="5">
    <source>
        <dbReference type="ARBA" id="ARBA00022692"/>
    </source>
</evidence>
<keyword evidence="16" id="KW-1185">Reference proteome</keyword>
<evidence type="ECO:0000256" key="7">
    <source>
        <dbReference type="ARBA" id="ARBA00023053"/>
    </source>
</evidence>
<dbReference type="EMBL" id="JAUCMV010000005">
    <property type="protein sequence ID" value="KAK0397298.1"/>
    <property type="molecule type" value="Genomic_DNA"/>
</dbReference>
<keyword evidence="9 14" id="KW-0472">Membrane</keyword>
<dbReference type="InterPro" id="IPR001873">
    <property type="entry name" value="ENaC"/>
</dbReference>